<evidence type="ECO:0000313" key="1">
    <source>
        <dbReference type="EMBL" id="KAI3780686.1"/>
    </source>
</evidence>
<comment type="caution">
    <text evidence="1">The sequence shown here is derived from an EMBL/GenBank/DDBJ whole genome shotgun (WGS) entry which is preliminary data.</text>
</comment>
<reference evidence="2" key="1">
    <citation type="journal article" date="2022" name="Mol. Ecol. Resour.">
        <title>The genomes of chicory, endive, great burdock and yacon provide insights into Asteraceae palaeo-polyploidization history and plant inulin production.</title>
        <authorList>
            <person name="Fan W."/>
            <person name="Wang S."/>
            <person name="Wang H."/>
            <person name="Wang A."/>
            <person name="Jiang F."/>
            <person name="Liu H."/>
            <person name="Zhao H."/>
            <person name="Xu D."/>
            <person name="Zhang Y."/>
        </authorList>
    </citation>
    <scope>NUCLEOTIDE SEQUENCE [LARGE SCALE GENOMIC DNA]</scope>
    <source>
        <strain evidence="2">cv. Punajuju</strain>
    </source>
</reference>
<gene>
    <name evidence="1" type="ORF">L2E82_10673</name>
</gene>
<evidence type="ECO:0000313" key="2">
    <source>
        <dbReference type="Proteomes" id="UP001055811"/>
    </source>
</evidence>
<proteinExistence type="predicted"/>
<dbReference type="EMBL" id="CM042010">
    <property type="protein sequence ID" value="KAI3780686.1"/>
    <property type="molecule type" value="Genomic_DNA"/>
</dbReference>
<dbReference type="Proteomes" id="UP001055811">
    <property type="component" value="Linkage Group LG02"/>
</dbReference>
<keyword evidence="2" id="KW-1185">Reference proteome</keyword>
<reference evidence="1 2" key="2">
    <citation type="journal article" date="2022" name="Mol. Ecol. Resour.">
        <title>The genomes of chicory, endive, great burdock and yacon provide insights into Asteraceae paleo-polyploidization history and plant inulin production.</title>
        <authorList>
            <person name="Fan W."/>
            <person name="Wang S."/>
            <person name="Wang H."/>
            <person name="Wang A."/>
            <person name="Jiang F."/>
            <person name="Liu H."/>
            <person name="Zhao H."/>
            <person name="Xu D."/>
            <person name="Zhang Y."/>
        </authorList>
    </citation>
    <scope>NUCLEOTIDE SEQUENCE [LARGE SCALE GENOMIC DNA]</scope>
    <source>
        <strain evidence="2">cv. Punajuju</strain>
        <tissue evidence="1">Leaves</tissue>
    </source>
</reference>
<sequence>MMSTQMEEHKECDAMGSQLQDGIHIHDRFHFVSFQPSPDKIEKEKAHKQYQLLTLARSRISEDIDQRMADEHQINRKLTWFTQHDQYIQWKTEEIKHLERYLGKFEPHLPTNSVPRATGFLRLPEKDSRTPVMPDRKRYQKRLIKRGRMDMDYLQQVKEDLVSLKISGGMTSTGTQEVNNLSKIESMAQRIQHGNKNRVDEMRIYLEMRNIKETREMYTAPEPDRPSNNWYSIERRSKYDVDLKRALQHKINIRLDDIEDMKMDLKGRKARVARVKSELELKTVQL</sequence>
<organism evidence="1 2">
    <name type="scientific">Cichorium intybus</name>
    <name type="common">Chicory</name>
    <dbReference type="NCBI Taxonomy" id="13427"/>
    <lineage>
        <taxon>Eukaryota</taxon>
        <taxon>Viridiplantae</taxon>
        <taxon>Streptophyta</taxon>
        <taxon>Embryophyta</taxon>
        <taxon>Tracheophyta</taxon>
        <taxon>Spermatophyta</taxon>
        <taxon>Magnoliopsida</taxon>
        <taxon>eudicotyledons</taxon>
        <taxon>Gunneridae</taxon>
        <taxon>Pentapetalae</taxon>
        <taxon>asterids</taxon>
        <taxon>campanulids</taxon>
        <taxon>Asterales</taxon>
        <taxon>Asteraceae</taxon>
        <taxon>Cichorioideae</taxon>
        <taxon>Cichorieae</taxon>
        <taxon>Cichoriinae</taxon>
        <taxon>Cichorium</taxon>
    </lineage>
</organism>
<accession>A0ACB9GCG6</accession>
<protein>
    <submittedName>
        <fullName evidence="1">Uncharacterized protein</fullName>
    </submittedName>
</protein>
<name>A0ACB9GCG6_CICIN</name>